<dbReference type="HOGENOM" id="CLU_037628_6_1_6"/>
<dbReference type="Pfam" id="PF00356">
    <property type="entry name" value="LacI"/>
    <property type="match status" value="1"/>
</dbReference>
<dbReference type="AlphaFoldDB" id="A0A0H3KXX5"/>
<dbReference type="PANTHER" id="PTHR30146">
    <property type="entry name" value="LACI-RELATED TRANSCRIPTIONAL REPRESSOR"/>
    <property type="match status" value="1"/>
</dbReference>
<evidence type="ECO:0000256" key="4">
    <source>
        <dbReference type="ARBA" id="ARBA00023163"/>
    </source>
</evidence>
<dbReference type="CDD" id="cd01392">
    <property type="entry name" value="HTH_LacI"/>
    <property type="match status" value="1"/>
</dbReference>
<dbReference type="SUPFAM" id="SSF47413">
    <property type="entry name" value="lambda repressor-like DNA-binding domains"/>
    <property type="match status" value="1"/>
</dbReference>
<dbReference type="Gene3D" id="3.40.50.2300">
    <property type="match status" value="2"/>
</dbReference>
<keyword evidence="2" id="KW-0805">Transcription regulation</keyword>
<name>A0A0H3KXX5_PANAA</name>
<dbReference type="EMBL" id="AP012032">
    <property type="protein sequence ID" value="BAK11935.1"/>
    <property type="molecule type" value="Genomic_DNA"/>
</dbReference>
<dbReference type="Proteomes" id="UP000006690">
    <property type="component" value="Chromosome"/>
</dbReference>
<dbReference type="InterPro" id="IPR000843">
    <property type="entry name" value="HTH_LacI"/>
</dbReference>
<dbReference type="InterPro" id="IPR010982">
    <property type="entry name" value="Lambda_DNA-bd_dom_sf"/>
</dbReference>
<dbReference type="KEGG" id="paj:PAJ_1855"/>
<evidence type="ECO:0000256" key="2">
    <source>
        <dbReference type="ARBA" id="ARBA00023015"/>
    </source>
</evidence>
<feature type="domain" description="HTH lacI-type" evidence="5">
    <location>
        <begin position="16"/>
        <end position="71"/>
    </location>
</feature>
<dbReference type="Pfam" id="PF13377">
    <property type="entry name" value="Peripla_BP_3"/>
    <property type="match status" value="1"/>
</dbReference>
<dbReference type="SMART" id="SM00354">
    <property type="entry name" value="HTH_LACI"/>
    <property type="match status" value="1"/>
</dbReference>
<dbReference type="Gene3D" id="1.10.260.40">
    <property type="entry name" value="lambda repressor-like DNA-binding domains"/>
    <property type="match status" value="1"/>
</dbReference>
<dbReference type="GO" id="GO:0003700">
    <property type="term" value="F:DNA-binding transcription factor activity"/>
    <property type="evidence" value="ECO:0007669"/>
    <property type="project" value="TreeGrafter"/>
</dbReference>
<dbReference type="RefSeq" id="WP_013026441.1">
    <property type="nucleotide sequence ID" value="NC_017531.2"/>
</dbReference>
<dbReference type="SUPFAM" id="SSF53822">
    <property type="entry name" value="Periplasmic binding protein-like I"/>
    <property type="match status" value="1"/>
</dbReference>
<accession>A0A0H3KXX5</accession>
<dbReference type="PROSITE" id="PS00356">
    <property type="entry name" value="HTH_LACI_1"/>
    <property type="match status" value="1"/>
</dbReference>
<dbReference type="PATRIC" id="fig|932677.3.peg.2163"/>
<dbReference type="GO" id="GO:0000976">
    <property type="term" value="F:transcription cis-regulatory region binding"/>
    <property type="evidence" value="ECO:0007669"/>
    <property type="project" value="TreeGrafter"/>
</dbReference>
<dbReference type="InterPro" id="IPR028082">
    <property type="entry name" value="Peripla_BP_I"/>
</dbReference>
<dbReference type="PROSITE" id="PS50932">
    <property type="entry name" value="HTH_LACI_2"/>
    <property type="match status" value="1"/>
</dbReference>
<dbReference type="InterPro" id="IPR046335">
    <property type="entry name" value="LacI/GalR-like_sensor"/>
</dbReference>
<keyword evidence="1" id="KW-0678">Repressor</keyword>
<evidence type="ECO:0000313" key="6">
    <source>
        <dbReference type="EMBL" id="BAK11935.1"/>
    </source>
</evidence>
<dbReference type="CDD" id="cd06285">
    <property type="entry name" value="PBP1_LacI-like"/>
    <property type="match status" value="1"/>
</dbReference>
<dbReference type="PANTHER" id="PTHR30146:SF148">
    <property type="entry name" value="HTH-TYPE TRANSCRIPTIONAL REPRESSOR PURR-RELATED"/>
    <property type="match status" value="1"/>
</dbReference>
<evidence type="ECO:0000259" key="5">
    <source>
        <dbReference type="PROSITE" id="PS50932"/>
    </source>
</evidence>
<evidence type="ECO:0000313" key="7">
    <source>
        <dbReference type="Proteomes" id="UP000006690"/>
    </source>
</evidence>
<reference evidence="7" key="1">
    <citation type="journal article" date="2012" name="Appl. Microbiol. Biotechnol.">
        <title>The complete genome sequence of Pantoea ananatis AJ13355, an organism with great biotechnological potential.</title>
        <authorList>
            <person name="Hara Y."/>
            <person name="Kadotani N."/>
            <person name="Izui H."/>
            <person name="Katashkina J.I."/>
            <person name="Kuvaeva T.M."/>
            <person name="Andreeva I.G."/>
            <person name="Golubeva L.I."/>
            <person name="Malko D.B."/>
            <person name="Makeev V.J."/>
            <person name="Mashko S.V."/>
            <person name="Kozlov Y.I."/>
        </authorList>
    </citation>
    <scope>NUCLEOTIDE SEQUENCE [LARGE SCALE GENOMIC DNA]</scope>
    <source>
        <strain evidence="7">AJ13355</strain>
    </source>
</reference>
<keyword evidence="3" id="KW-0238">DNA-binding</keyword>
<dbReference type="eggNOG" id="COG1609">
    <property type="taxonomic scope" value="Bacteria"/>
</dbReference>
<gene>
    <name evidence="6" type="primary">rbsR</name>
    <name evidence="6" type="ordered locus">PAJ_1855</name>
</gene>
<proteinExistence type="predicted"/>
<protein>
    <submittedName>
        <fullName evidence="6">Ribose operon repressor RbsR</fullName>
    </submittedName>
</protein>
<evidence type="ECO:0000256" key="3">
    <source>
        <dbReference type="ARBA" id="ARBA00023125"/>
    </source>
</evidence>
<dbReference type="OrthoDB" id="6790885at2"/>
<sequence>MDQESQEKEQSDKRLITMRDVANAAGVSISTVSRILDERLPQSKSASAEKVRQVARELGYRRDYVASSLRRGDTGTLGVLVPRMTDAVTAMLFEAIATAASRRGYFAIVATCGDDPQQEKASAESLLDRRVDGLILSTCRLGDPLPQTLREREIPHVLVLRTDGVSPSSVGDDEMGGYLAARHLIDLGHRKIGMIGGPDFASNALNRRKGFERAMNEAGLPVRPEWCRSSDFNIKSGEDVGSSMLNHPSRPTAIFAVNDEIAIGVMAAAHRAGMTIGKDLSLVGYNDIPLVSRLPVALTSVRTPLEHIAGNAVDMLIHGRHEPHLSTIIPTLIPRKSTSSPHQ</sequence>
<evidence type="ECO:0000256" key="1">
    <source>
        <dbReference type="ARBA" id="ARBA00022491"/>
    </source>
</evidence>
<keyword evidence="4" id="KW-0804">Transcription</keyword>
<organism evidence="6 7">
    <name type="scientific">Pantoea ananatis (strain AJ13355)</name>
    <dbReference type="NCBI Taxonomy" id="932677"/>
    <lineage>
        <taxon>Bacteria</taxon>
        <taxon>Pseudomonadati</taxon>
        <taxon>Pseudomonadota</taxon>
        <taxon>Gammaproteobacteria</taxon>
        <taxon>Enterobacterales</taxon>
        <taxon>Erwiniaceae</taxon>
        <taxon>Pantoea</taxon>
    </lineage>
</organism>